<reference evidence="3 4" key="1">
    <citation type="submission" date="2020-08" db="EMBL/GenBank/DDBJ databases">
        <title>A Genomic Blueprint of the Chicken Gut Microbiome.</title>
        <authorList>
            <person name="Gilroy R."/>
            <person name="Ravi A."/>
            <person name="Getino M."/>
            <person name="Pursley I."/>
            <person name="Horton D.L."/>
            <person name="Alikhan N.-F."/>
            <person name="Baker D."/>
            <person name="Gharbi K."/>
            <person name="Hall N."/>
            <person name="Watson M."/>
            <person name="Adriaenssens E.M."/>
            <person name="Foster-Nyarko E."/>
            <person name="Jarju S."/>
            <person name="Secka A."/>
            <person name="Antonio M."/>
            <person name="Oren A."/>
            <person name="Chaudhuri R."/>
            <person name="La Ragione R.M."/>
            <person name="Hildebrand F."/>
            <person name="Pallen M.J."/>
        </authorList>
    </citation>
    <scope>NUCLEOTIDE SEQUENCE [LARGE SCALE GENOMIC DNA]</scope>
    <source>
        <strain evidence="3 4">Sa2BVA9</strain>
    </source>
</reference>
<name>A0ABR8SV00_9BACL</name>
<feature type="transmembrane region" description="Helical" evidence="1">
    <location>
        <begin position="134"/>
        <end position="155"/>
    </location>
</feature>
<feature type="transmembrane region" description="Helical" evidence="1">
    <location>
        <begin position="382"/>
        <end position="405"/>
    </location>
</feature>
<evidence type="ECO:0000313" key="3">
    <source>
        <dbReference type="EMBL" id="MBD7967159.1"/>
    </source>
</evidence>
<feature type="domain" description="Nucleoside transporter/FeoB GTPase Gate" evidence="2">
    <location>
        <begin position="55"/>
        <end position="137"/>
    </location>
</feature>
<dbReference type="RefSeq" id="WP_191798281.1">
    <property type="nucleotide sequence ID" value="NZ_JACSQL010000001.1"/>
</dbReference>
<dbReference type="InterPro" id="IPR011642">
    <property type="entry name" value="Gate_dom"/>
</dbReference>
<evidence type="ECO:0000313" key="4">
    <source>
        <dbReference type="Proteomes" id="UP000608071"/>
    </source>
</evidence>
<feature type="transmembrane region" description="Helical" evidence="1">
    <location>
        <begin position="297"/>
        <end position="319"/>
    </location>
</feature>
<proteinExistence type="predicted"/>
<keyword evidence="1" id="KW-0472">Membrane</keyword>
<sequence>MNSNNKTSAGMRTLVPPYIITVLLGIGALFLVIAIISSPEEAFEASIQGLDIWWKMVFPALLPFLMLSQMLTAYGFTHGLGVLIDPLMKKGFRMPGASGIGLAVGMSAGFPSGADAAVKLYEQKLITSKEASRLASLTHFTNPMTLLVVIGAAFYQNPVVGYVLILVHWAAGILSGFILARFTTKNEAISVRNTNPHLQETTGPKKGMLYSIYQTAATIREKDGRSFGKLLGDTVSHAVQVLMMTGGSMIVFSVLIRLIGKYVTPFFPDYLWSSFFELHLGAYALRSTDMISQPLQFGLLAAAIGWGGLSSHWQVSALLKPYGISTSIFTFGRILHACISYILVLILWTPIKMWLVSTKTVFNDAYPGINGISEPVINGFQYAGWLGMLLILLLTTFVFLSRWIAGWKSTRGPFSH</sequence>
<feature type="transmembrane region" description="Helical" evidence="1">
    <location>
        <begin position="239"/>
        <end position="260"/>
    </location>
</feature>
<evidence type="ECO:0000256" key="1">
    <source>
        <dbReference type="SAM" id="Phobius"/>
    </source>
</evidence>
<dbReference type="Pfam" id="PF07670">
    <property type="entry name" value="Gate"/>
    <property type="match status" value="1"/>
</dbReference>
<keyword evidence="1" id="KW-1133">Transmembrane helix</keyword>
<dbReference type="EMBL" id="JACSQL010000001">
    <property type="protein sequence ID" value="MBD7967159.1"/>
    <property type="molecule type" value="Genomic_DNA"/>
</dbReference>
<evidence type="ECO:0000259" key="2">
    <source>
        <dbReference type="Pfam" id="PF07670"/>
    </source>
</evidence>
<accession>A0ABR8SV00</accession>
<organism evidence="3 4">
    <name type="scientific">Paenibacillus gallinarum</name>
    <dbReference type="NCBI Taxonomy" id="2762232"/>
    <lineage>
        <taxon>Bacteria</taxon>
        <taxon>Bacillati</taxon>
        <taxon>Bacillota</taxon>
        <taxon>Bacilli</taxon>
        <taxon>Bacillales</taxon>
        <taxon>Paenibacillaceae</taxon>
        <taxon>Paenibacillus</taxon>
    </lineage>
</organism>
<feature type="transmembrane region" description="Helical" evidence="1">
    <location>
        <begin position="331"/>
        <end position="351"/>
    </location>
</feature>
<feature type="transmembrane region" description="Helical" evidence="1">
    <location>
        <begin position="15"/>
        <end position="36"/>
    </location>
</feature>
<keyword evidence="1" id="KW-0812">Transmembrane</keyword>
<dbReference type="Proteomes" id="UP000608071">
    <property type="component" value="Unassembled WGS sequence"/>
</dbReference>
<gene>
    <name evidence="3" type="ORF">H9647_03705</name>
</gene>
<comment type="caution">
    <text evidence="3">The sequence shown here is derived from an EMBL/GenBank/DDBJ whole genome shotgun (WGS) entry which is preliminary data.</text>
</comment>
<feature type="transmembrane region" description="Helical" evidence="1">
    <location>
        <begin position="161"/>
        <end position="182"/>
    </location>
</feature>
<keyword evidence="4" id="KW-1185">Reference proteome</keyword>
<protein>
    <submittedName>
        <fullName evidence="3">Nucleoside recognition protein</fullName>
    </submittedName>
</protein>
<feature type="transmembrane region" description="Helical" evidence="1">
    <location>
        <begin position="57"/>
        <end position="76"/>
    </location>
</feature>